<dbReference type="InterPro" id="IPR004089">
    <property type="entry name" value="MCPsignal_dom"/>
</dbReference>
<dbReference type="SMART" id="SM00283">
    <property type="entry name" value="MA"/>
    <property type="match status" value="1"/>
</dbReference>
<accession>A0ABZ0QH56</accession>
<dbReference type="EMBL" id="CP138204">
    <property type="protein sequence ID" value="WPC75837.1"/>
    <property type="molecule type" value="Genomic_DNA"/>
</dbReference>
<dbReference type="PANTHER" id="PTHR32089:SF112">
    <property type="entry name" value="LYSOZYME-LIKE PROTEIN-RELATED"/>
    <property type="match status" value="1"/>
</dbReference>
<evidence type="ECO:0000313" key="8">
    <source>
        <dbReference type="Proteomes" id="UP001304071"/>
    </source>
</evidence>
<proteinExistence type="inferred from homology"/>
<dbReference type="InterPro" id="IPR003660">
    <property type="entry name" value="HAMP_dom"/>
</dbReference>
<dbReference type="CDD" id="cd11386">
    <property type="entry name" value="MCP_signal"/>
    <property type="match status" value="1"/>
</dbReference>
<dbReference type="InterPro" id="IPR032255">
    <property type="entry name" value="HBM"/>
</dbReference>
<dbReference type="SUPFAM" id="SSF58104">
    <property type="entry name" value="Methyl-accepting chemotaxis protein (MCP) signaling domain"/>
    <property type="match status" value="1"/>
</dbReference>
<dbReference type="RefSeq" id="WP_261897810.1">
    <property type="nucleotide sequence ID" value="NZ_AP024896.1"/>
</dbReference>
<feature type="domain" description="HAMP" evidence="6">
    <location>
        <begin position="321"/>
        <end position="375"/>
    </location>
</feature>
<evidence type="ECO:0000256" key="4">
    <source>
        <dbReference type="PROSITE-ProRule" id="PRU00284"/>
    </source>
</evidence>
<evidence type="ECO:0000256" key="3">
    <source>
        <dbReference type="ARBA" id="ARBA00029447"/>
    </source>
</evidence>
<feature type="domain" description="Methyl-accepting transducer" evidence="5">
    <location>
        <begin position="380"/>
        <end position="616"/>
    </location>
</feature>
<gene>
    <name evidence="7" type="ORF">R8Z52_23265</name>
</gene>
<sequence length="664" mass="73474">MIQLHSIKTKVTLGFFTCVLCFGIASGCALIALNHSSAAFKHILSESKIFSEVSEIQALFLKARLTATDYFYTHDEAFLSEFATKKANLYSSFDSLNKREELNINPKLKDEAITIQRDMSEYFATFAQVVNQSKKYEAMVDSQFLPEFKATKKSLDVLLEHAKEAHNTALEFNLAKLVEAILELEISAINSLNTAHSDASTYDKLLQQRIVPMEAPINSSLENKQDRAIFADYIEHKTKFANSYHMLVEYKHELENQKQELLRIGNHTSEDLVVIKQDLLEKQRAEAEEMAHEKALFEVVIKSVTAVALIVALLCTVLISRLIARGMNKLAHSIRLLSQGDLTYRSPVKPSEKDEFSLLLQHLNISFDSLNDVLSEVTSASGSVNDMSHDLNHVAHNVDKSSQALRSEMEQVASALHQMTASSEEIANSAQDSNQFTMSATQITTETIDSVQLVLNDIADITTDIEQSSQVVSQLVAQSDNIGNIIVTIRAIAEQTNLLALNAAIESARAGEQGRGFAVVADEVRTLAHRTQISTEDIEKLIEQLQSSVQQATHSIGHCRAKTLQASERAETISGTVRVVQDTVQELQEVNGQVVVAVEEQSAVTADISRNMDCANDIVIDTSQSITELAETSHHLSQLSTGLMERVRQFKLVGEAPRSKTKAA</sequence>
<evidence type="ECO:0000259" key="6">
    <source>
        <dbReference type="PROSITE" id="PS50885"/>
    </source>
</evidence>
<protein>
    <submittedName>
        <fullName evidence="7">Methyl-accepting chemotaxis protein</fullName>
    </submittedName>
</protein>
<dbReference type="Proteomes" id="UP001304071">
    <property type="component" value="Chromosome 2"/>
</dbReference>
<organism evidence="7 8">
    <name type="scientific">Vibrio porteresiae DSM 19223</name>
    <dbReference type="NCBI Taxonomy" id="1123496"/>
    <lineage>
        <taxon>Bacteria</taxon>
        <taxon>Pseudomonadati</taxon>
        <taxon>Pseudomonadota</taxon>
        <taxon>Gammaproteobacteria</taxon>
        <taxon>Vibrionales</taxon>
        <taxon>Vibrionaceae</taxon>
        <taxon>Vibrio</taxon>
    </lineage>
</organism>
<keyword evidence="2 4" id="KW-0807">Transducer</keyword>
<dbReference type="SMART" id="SM01358">
    <property type="entry name" value="HBM"/>
    <property type="match status" value="1"/>
</dbReference>
<dbReference type="PROSITE" id="PS50111">
    <property type="entry name" value="CHEMOTAXIS_TRANSDUC_2"/>
    <property type="match status" value="1"/>
</dbReference>
<comment type="similarity">
    <text evidence="3">Belongs to the methyl-accepting chemotaxis (MCP) protein family.</text>
</comment>
<dbReference type="PROSITE" id="PS50885">
    <property type="entry name" value="HAMP"/>
    <property type="match status" value="1"/>
</dbReference>
<evidence type="ECO:0000313" key="7">
    <source>
        <dbReference type="EMBL" id="WPC75837.1"/>
    </source>
</evidence>
<evidence type="ECO:0000256" key="2">
    <source>
        <dbReference type="ARBA" id="ARBA00023224"/>
    </source>
</evidence>
<name>A0ABZ0QH56_9VIBR</name>
<dbReference type="Pfam" id="PF00672">
    <property type="entry name" value="HAMP"/>
    <property type="match status" value="1"/>
</dbReference>
<dbReference type="PANTHER" id="PTHR32089">
    <property type="entry name" value="METHYL-ACCEPTING CHEMOTAXIS PROTEIN MCPB"/>
    <property type="match status" value="1"/>
</dbReference>
<dbReference type="Pfam" id="PF00015">
    <property type="entry name" value="MCPsignal"/>
    <property type="match status" value="1"/>
</dbReference>
<keyword evidence="8" id="KW-1185">Reference proteome</keyword>
<dbReference type="Gene3D" id="1.10.287.950">
    <property type="entry name" value="Methyl-accepting chemotaxis protein"/>
    <property type="match status" value="1"/>
</dbReference>
<reference evidence="7 8" key="1">
    <citation type="submission" date="2023-11" db="EMBL/GenBank/DDBJ databases">
        <title>Plant-associative lifestyle of Vibrio porteresiae and its evolutionary dynamics.</title>
        <authorList>
            <person name="Rameshkumar N."/>
            <person name="Kirti K."/>
        </authorList>
    </citation>
    <scope>NUCLEOTIDE SEQUENCE [LARGE SCALE GENOMIC DNA]</scope>
    <source>
        <strain evidence="7 8">MSSRF30</strain>
    </source>
</reference>
<evidence type="ECO:0000256" key="1">
    <source>
        <dbReference type="ARBA" id="ARBA00004370"/>
    </source>
</evidence>
<evidence type="ECO:0000259" key="5">
    <source>
        <dbReference type="PROSITE" id="PS50111"/>
    </source>
</evidence>
<comment type="subcellular location">
    <subcellularLocation>
        <location evidence="1">Membrane</location>
    </subcellularLocation>
</comment>